<dbReference type="PANTHER" id="PTHR43022">
    <property type="entry name" value="PROTEIN SMF"/>
    <property type="match status" value="1"/>
</dbReference>
<dbReference type="InterPro" id="IPR057666">
    <property type="entry name" value="DrpA_SLOG"/>
</dbReference>
<sequence>MKPEKGISVSEDELAYWLALLLTPGIGTRRFQTLLNHIGSPREILNTSPKQLIDSKAIPKNVAARLSTPDWPQVEKQLYWQQQPGNHIVTCTDPLYPALLKEIIDPPPLLFIQGDVAALSRQQVAIVGSRNPTPDGAENTFAFARDLARHGYAITSGLALGVDTAAHKGALTNNGTTIAVMGTGPDHRYPKSNRLLAEKILQNGALVTEFPLSTPPLAENFPRRNRIISGMSLGVLVTEAALRSGSLITARSALEQGREVFAIPGSIHNPLARGCHSLLRDGAKLVENTQDIIEELGALSSIIATPEQPSTLPLFSRPLDPNEQKVLSRLGFDPSSIDTLVERTELTAEELSAILLVLELHNYVKTIPGGHYVRNGMNTGN</sequence>
<reference evidence="4" key="1">
    <citation type="submission" date="2018-06" db="EMBL/GenBank/DDBJ databases">
        <authorList>
            <person name="Zhirakovskaya E."/>
        </authorList>
    </citation>
    <scope>NUCLEOTIDE SEQUENCE</scope>
</reference>
<proteinExistence type="inferred from homology"/>
<name>A0A3B1A776_9ZZZZ</name>
<dbReference type="Gene3D" id="1.10.10.10">
    <property type="entry name" value="Winged helix-like DNA-binding domain superfamily/Winged helix DNA-binding domain"/>
    <property type="match status" value="1"/>
</dbReference>
<accession>A0A3B1A776</accession>
<dbReference type="InterPro" id="IPR041614">
    <property type="entry name" value="DprA_WH"/>
</dbReference>
<dbReference type="PANTHER" id="PTHR43022:SF1">
    <property type="entry name" value="PROTEIN SMF"/>
    <property type="match status" value="1"/>
</dbReference>
<organism evidence="4">
    <name type="scientific">hydrothermal vent metagenome</name>
    <dbReference type="NCBI Taxonomy" id="652676"/>
    <lineage>
        <taxon>unclassified sequences</taxon>
        <taxon>metagenomes</taxon>
        <taxon>ecological metagenomes</taxon>
    </lineage>
</organism>
<dbReference type="EMBL" id="UOFQ01000107">
    <property type="protein sequence ID" value="VAW88736.1"/>
    <property type="molecule type" value="Genomic_DNA"/>
</dbReference>
<evidence type="ECO:0000256" key="1">
    <source>
        <dbReference type="ARBA" id="ARBA00006525"/>
    </source>
</evidence>
<feature type="domain" description="DprA winged helix" evidence="3">
    <location>
        <begin position="317"/>
        <end position="370"/>
    </location>
</feature>
<dbReference type="SUPFAM" id="SSF102405">
    <property type="entry name" value="MCP/YpsA-like"/>
    <property type="match status" value="1"/>
</dbReference>
<dbReference type="Pfam" id="PF02481">
    <property type="entry name" value="DNA_processg_A"/>
    <property type="match status" value="1"/>
</dbReference>
<dbReference type="Gene3D" id="3.40.50.450">
    <property type="match status" value="1"/>
</dbReference>
<comment type="similarity">
    <text evidence="1">Belongs to the DprA/Smf family.</text>
</comment>
<feature type="domain" description="Smf/DprA SLOG" evidence="2">
    <location>
        <begin position="88"/>
        <end position="296"/>
    </location>
</feature>
<dbReference type="NCBIfam" id="TIGR00732">
    <property type="entry name" value="dprA"/>
    <property type="match status" value="1"/>
</dbReference>
<evidence type="ECO:0000259" key="3">
    <source>
        <dbReference type="Pfam" id="PF17782"/>
    </source>
</evidence>
<gene>
    <name evidence="4" type="ORF">MNBD_GAMMA17-1334</name>
</gene>
<dbReference type="AlphaFoldDB" id="A0A3B1A776"/>
<dbReference type="InterPro" id="IPR036388">
    <property type="entry name" value="WH-like_DNA-bd_sf"/>
</dbReference>
<dbReference type="InterPro" id="IPR003488">
    <property type="entry name" value="DprA"/>
</dbReference>
<dbReference type="InterPro" id="IPR010994">
    <property type="entry name" value="RuvA_2-like"/>
</dbReference>
<protein>
    <submittedName>
        <fullName evidence="4">Rossmann fold nucleotide-binding protein Smf possibly involved in DNA uptake</fullName>
    </submittedName>
</protein>
<dbReference type="GO" id="GO:0009294">
    <property type="term" value="P:DNA-mediated transformation"/>
    <property type="evidence" value="ECO:0007669"/>
    <property type="project" value="InterPro"/>
</dbReference>
<evidence type="ECO:0000259" key="2">
    <source>
        <dbReference type="Pfam" id="PF02481"/>
    </source>
</evidence>
<evidence type="ECO:0000313" key="4">
    <source>
        <dbReference type="EMBL" id="VAW88736.1"/>
    </source>
</evidence>
<dbReference type="Pfam" id="PF17782">
    <property type="entry name" value="WHD_DprA"/>
    <property type="match status" value="1"/>
</dbReference>
<dbReference type="SUPFAM" id="SSF47781">
    <property type="entry name" value="RuvA domain 2-like"/>
    <property type="match status" value="1"/>
</dbReference>